<reference evidence="3 8" key="2">
    <citation type="submission" date="2020-06" db="EMBL/GenBank/DDBJ databases">
        <title>Draft genome sequence of Lactic acid bacteria from Okinawan-style tofu.</title>
        <authorList>
            <person name="Takara I."/>
            <person name="Ikematsu S."/>
        </authorList>
    </citation>
    <scope>NUCLEOTIDE SEQUENCE [LARGE SCALE GENOMIC DNA]</scope>
    <source>
        <strain evidence="8">lg38</strain>
        <strain evidence="3">Lg38</strain>
    </source>
</reference>
<dbReference type="Proteomes" id="UP000181969">
    <property type="component" value="Unassembled WGS sequence"/>
</dbReference>
<sequence length="297" mass="31895">MAKKKQTGLKAGAGILGTVVVLGLGFLKSNPEILSTVTGSSSLNQPAQSQQLKNFSKVDYGSVKDKVPTQSLAQSVLTPSIKKNLKDSVTYNGTGAFIVNDNKTDLDAKVNSAPYVQLAKQDALGRPQLANALLNKTSRQYKNRSETTGADGKSNSAKINPVGWKQLMIPSGSYSTLYNRGHSIGYALAGNIKGFDASEANPQNISTQTAWANQASNGNEENTGQNYYEGLVRKALDKNKTVRYRVEPMYDGEDLVPSGTHMEAKSKDGSLEFNVFIPNVQPGIQIDYASGKGIILQ</sequence>
<dbReference type="EMBL" id="FOTJ01000017">
    <property type="protein sequence ID" value="SFL54434.1"/>
    <property type="molecule type" value="Genomic_DNA"/>
</dbReference>
<evidence type="ECO:0000259" key="2">
    <source>
        <dbReference type="SMART" id="SM00892"/>
    </source>
</evidence>
<organism evidence="5 7">
    <name type="scientific">Lactococcus garvieae</name>
    <dbReference type="NCBI Taxonomy" id="1363"/>
    <lineage>
        <taxon>Bacteria</taxon>
        <taxon>Bacillati</taxon>
        <taxon>Bacillota</taxon>
        <taxon>Bacilli</taxon>
        <taxon>Lactobacillales</taxon>
        <taxon>Streptococcaceae</taxon>
        <taxon>Lactococcus</taxon>
    </lineage>
</organism>
<dbReference type="Pfam" id="PF01223">
    <property type="entry name" value="Endonuclease_NS"/>
    <property type="match status" value="1"/>
</dbReference>
<dbReference type="GO" id="GO:0046872">
    <property type="term" value="F:metal ion binding"/>
    <property type="evidence" value="ECO:0007669"/>
    <property type="project" value="InterPro"/>
</dbReference>
<keyword evidence="1" id="KW-1133">Transmembrane helix</keyword>
<evidence type="ECO:0000256" key="1">
    <source>
        <dbReference type="SAM" id="Phobius"/>
    </source>
</evidence>
<accession>A0A1I4IJH0</accession>
<evidence type="ECO:0000313" key="3">
    <source>
        <dbReference type="EMBL" id="GFO51635.1"/>
    </source>
</evidence>
<dbReference type="InterPro" id="IPR001604">
    <property type="entry name" value="Endo_G_ENPP1-like_dom"/>
</dbReference>
<dbReference type="Proteomes" id="UP001217324">
    <property type="component" value="Chromosome"/>
</dbReference>
<protein>
    <submittedName>
        <fullName evidence="5">DNA-entry nuclease</fullName>
    </submittedName>
    <submittedName>
        <fullName evidence="4">DNA/RNA non-specific endonuclease</fullName>
    </submittedName>
</protein>
<dbReference type="GO" id="GO:0004519">
    <property type="term" value="F:endonuclease activity"/>
    <property type="evidence" value="ECO:0007669"/>
    <property type="project" value="UniProtKB-KW"/>
</dbReference>
<dbReference type="InterPro" id="IPR044929">
    <property type="entry name" value="DNA/RNA_non-sp_Endonuclease_sf"/>
</dbReference>
<dbReference type="RefSeq" id="WP_074751844.1">
    <property type="nucleotide sequence ID" value="NZ_AP026069.1"/>
</dbReference>
<keyword evidence="4" id="KW-0540">Nuclease</keyword>
<dbReference type="GO" id="GO:0016787">
    <property type="term" value="F:hydrolase activity"/>
    <property type="evidence" value="ECO:0007669"/>
    <property type="project" value="InterPro"/>
</dbReference>
<keyword evidence="1" id="KW-0812">Transmembrane</keyword>
<evidence type="ECO:0000313" key="7">
    <source>
        <dbReference type="Proteomes" id="UP000181969"/>
    </source>
</evidence>
<dbReference type="OrthoDB" id="9783680at2"/>
<keyword evidence="1" id="KW-0472">Membrane</keyword>
<reference evidence="5 7" key="1">
    <citation type="submission" date="2016-10" db="EMBL/GenBank/DDBJ databases">
        <authorList>
            <person name="de Groot N.N."/>
        </authorList>
    </citation>
    <scope>NUCLEOTIDE SEQUENCE [LARGE SCALE GENOMIC DNA]</scope>
    <source>
        <strain evidence="5 7">M79</strain>
    </source>
</reference>
<dbReference type="EMBL" id="CP118627">
    <property type="protein sequence ID" value="WEA14426.1"/>
    <property type="molecule type" value="Genomic_DNA"/>
</dbReference>
<feature type="transmembrane region" description="Helical" evidence="1">
    <location>
        <begin position="7"/>
        <end position="27"/>
    </location>
</feature>
<feature type="domain" description="DNA/RNA non-specific endonuclease/pyrophosphatase/phosphodiesterase" evidence="2">
    <location>
        <begin position="112"/>
        <end position="292"/>
    </location>
</feature>
<gene>
    <name evidence="3" type="primary">endA</name>
    <name evidence="3" type="ORF">ikelab_09100</name>
    <name evidence="6" type="ORF">PWF74_02690</name>
    <name evidence="4" type="ORF">QHR29_07310</name>
    <name evidence="5" type="ORF">SAMN05216438_11714</name>
</gene>
<dbReference type="AlphaFoldDB" id="A0A1I4IJH0"/>
<dbReference type="Proteomes" id="UP000504756">
    <property type="component" value="Unassembled WGS sequence"/>
</dbReference>
<dbReference type="Proteomes" id="UP001157396">
    <property type="component" value="Unassembled WGS sequence"/>
</dbReference>
<evidence type="ECO:0000313" key="4">
    <source>
        <dbReference type="EMBL" id="MDH7960275.1"/>
    </source>
</evidence>
<dbReference type="GO" id="GO:0003676">
    <property type="term" value="F:nucleic acid binding"/>
    <property type="evidence" value="ECO:0007669"/>
    <property type="project" value="InterPro"/>
</dbReference>
<keyword evidence="4" id="KW-0378">Hydrolase</keyword>
<dbReference type="Gene3D" id="3.40.570.10">
    <property type="entry name" value="Extracellular Endonuclease, subunit A"/>
    <property type="match status" value="1"/>
</dbReference>
<reference evidence="4" key="4">
    <citation type="submission" date="2023-04" db="EMBL/GenBank/DDBJ databases">
        <title>Genomic analysis of Lactococcus garvieae isolates.</title>
        <authorList>
            <person name="Zhanghang C."/>
        </authorList>
    </citation>
    <scope>NUCLEOTIDE SEQUENCE</scope>
    <source>
        <strain evidence="4">ZB-1</strain>
    </source>
</reference>
<dbReference type="EMBL" id="JARYTV010000005">
    <property type="protein sequence ID" value="MDH7960275.1"/>
    <property type="molecule type" value="Genomic_DNA"/>
</dbReference>
<evidence type="ECO:0000313" key="8">
    <source>
        <dbReference type="Proteomes" id="UP000504756"/>
    </source>
</evidence>
<keyword evidence="4" id="KW-0255">Endonuclease</keyword>
<name>A0A1I4IJH0_9LACT</name>
<evidence type="ECO:0000313" key="5">
    <source>
        <dbReference type="EMBL" id="SFL54434.1"/>
    </source>
</evidence>
<reference evidence="6" key="3">
    <citation type="submission" date="2023-02" db="EMBL/GenBank/DDBJ databases">
        <title>Comparative genomics and fermentation flavor characterization of five lactic acid bacteria reveal flavor biosynthesis metabolic pathways in fermented muskmelon puree.</title>
        <authorList>
            <person name="Yuan L."/>
            <person name="Li M."/>
            <person name="Xu X."/>
            <person name="Lao F."/>
            <person name="Wu J."/>
        </authorList>
    </citation>
    <scope>NUCLEOTIDE SEQUENCE</scope>
    <source>
        <strain evidence="6">Pa-2</strain>
    </source>
</reference>
<evidence type="ECO:0000313" key="6">
    <source>
        <dbReference type="EMBL" id="WEA14426.1"/>
    </source>
</evidence>
<dbReference type="EMBL" id="BLXU01000004">
    <property type="protein sequence ID" value="GFO51635.1"/>
    <property type="molecule type" value="Genomic_DNA"/>
</dbReference>
<dbReference type="SMART" id="SM00892">
    <property type="entry name" value="Endonuclease_NS"/>
    <property type="match status" value="1"/>
</dbReference>
<proteinExistence type="predicted"/>